<evidence type="ECO:0000259" key="5">
    <source>
        <dbReference type="PROSITE" id="PS50931"/>
    </source>
</evidence>
<dbReference type="Pfam" id="PF00126">
    <property type="entry name" value="HTH_1"/>
    <property type="match status" value="1"/>
</dbReference>
<dbReference type="GO" id="GO:0003700">
    <property type="term" value="F:DNA-binding transcription factor activity"/>
    <property type="evidence" value="ECO:0007669"/>
    <property type="project" value="InterPro"/>
</dbReference>
<dbReference type="AlphaFoldDB" id="A0A8J2YXL8"/>
<dbReference type="Pfam" id="PF03466">
    <property type="entry name" value="LysR_substrate"/>
    <property type="match status" value="1"/>
</dbReference>
<reference evidence="6" key="1">
    <citation type="journal article" date="2014" name="Int. J. Syst. Evol. Microbiol.">
        <title>Complete genome sequence of Corynebacterium casei LMG S-19264T (=DSM 44701T), isolated from a smear-ripened cheese.</title>
        <authorList>
            <consortium name="US DOE Joint Genome Institute (JGI-PGF)"/>
            <person name="Walter F."/>
            <person name="Albersmeier A."/>
            <person name="Kalinowski J."/>
            <person name="Ruckert C."/>
        </authorList>
    </citation>
    <scope>NUCLEOTIDE SEQUENCE</scope>
    <source>
        <strain evidence="6">CGMCC 1.15725</strain>
    </source>
</reference>
<dbReference type="PANTHER" id="PTHR30126:SF77">
    <property type="entry name" value="TRANSCRIPTIONAL REGULATORY PROTEIN"/>
    <property type="match status" value="1"/>
</dbReference>
<evidence type="ECO:0000256" key="1">
    <source>
        <dbReference type="ARBA" id="ARBA00009437"/>
    </source>
</evidence>
<gene>
    <name evidence="6" type="ORF">GCM10011611_49630</name>
</gene>
<dbReference type="PRINTS" id="PR00039">
    <property type="entry name" value="HTHLYSR"/>
</dbReference>
<name>A0A8J2YXL8_9PROT</name>
<organism evidence="6 7">
    <name type="scientific">Aliidongia dinghuensis</name>
    <dbReference type="NCBI Taxonomy" id="1867774"/>
    <lineage>
        <taxon>Bacteria</taxon>
        <taxon>Pseudomonadati</taxon>
        <taxon>Pseudomonadota</taxon>
        <taxon>Alphaproteobacteria</taxon>
        <taxon>Rhodospirillales</taxon>
        <taxon>Dongiaceae</taxon>
        <taxon>Aliidongia</taxon>
    </lineage>
</organism>
<dbReference type="SUPFAM" id="SSF46785">
    <property type="entry name" value="Winged helix' DNA-binding domain"/>
    <property type="match status" value="1"/>
</dbReference>
<dbReference type="InterPro" id="IPR000847">
    <property type="entry name" value="LysR_HTH_N"/>
</dbReference>
<protein>
    <submittedName>
        <fullName evidence="6">LysR family transcriptional regulator</fullName>
    </submittedName>
</protein>
<dbReference type="InterPro" id="IPR036388">
    <property type="entry name" value="WH-like_DNA-bd_sf"/>
</dbReference>
<dbReference type="Gene3D" id="1.10.10.10">
    <property type="entry name" value="Winged helix-like DNA-binding domain superfamily/Winged helix DNA-binding domain"/>
    <property type="match status" value="1"/>
</dbReference>
<dbReference type="PANTHER" id="PTHR30126">
    <property type="entry name" value="HTH-TYPE TRANSCRIPTIONAL REGULATOR"/>
    <property type="match status" value="1"/>
</dbReference>
<feature type="domain" description="HTH lysR-type" evidence="5">
    <location>
        <begin position="2"/>
        <end position="59"/>
    </location>
</feature>
<evidence type="ECO:0000256" key="2">
    <source>
        <dbReference type="ARBA" id="ARBA00023015"/>
    </source>
</evidence>
<dbReference type="Proteomes" id="UP000646365">
    <property type="component" value="Unassembled WGS sequence"/>
</dbReference>
<comment type="caution">
    <text evidence="6">The sequence shown here is derived from an EMBL/GenBank/DDBJ whole genome shotgun (WGS) entry which is preliminary data.</text>
</comment>
<comment type="similarity">
    <text evidence="1">Belongs to the LysR transcriptional regulatory family.</text>
</comment>
<dbReference type="SUPFAM" id="SSF53850">
    <property type="entry name" value="Periplasmic binding protein-like II"/>
    <property type="match status" value="1"/>
</dbReference>
<keyword evidence="2" id="KW-0805">Transcription regulation</keyword>
<reference evidence="6" key="2">
    <citation type="submission" date="2020-09" db="EMBL/GenBank/DDBJ databases">
        <authorList>
            <person name="Sun Q."/>
            <person name="Zhou Y."/>
        </authorList>
    </citation>
    <scope>NUCLEOTIDE SEQUENCE</scope>
    <source>
        <strain evidence="6">CGMCC 1.15725</strain>
    </source>
</reference>
<keyword evidence="3" id="KW-0238">DNA-binding</keyword>
<dbReference type="CDD" id="cd05466">
    <property type="entry name" value="PBP2_LTTR_substrate"/>
    <property type="match status" value="1"/>
</dbReference>
<keyword evidence="7" id="KW-1185">Reference proteome</keyword>
<evidence type="ECO:0000313" key="7">
    <source>
        <dbReference type="Proteomes" id="UP000646365"/>
    </source>
</evidence>
<keyword evidence="4" id="KW-0804">Transcription</keyword>
<proteinExistence type="inferred from homology"/>
<dbReference type="RefSeq" id="WP_189050793.1">
    <property type="nucleotide sequence ID" value="NZ_BMJQ01000014.1"/>
</dbReference>
<dbReference type="FunFam" id="1.10.10.10:FF:000001">
    <property type="entry name" value="LysR family transcriptional regulator"/>
    <property type="match status" value="1"/>
</dbReference>
<evidence type="ECO:0000256" key="3">
    <source>
        <dbReference type="ARBA" id="ARBA00023125"/>
    </source>
</evidence>
<dbReference type="PROSITE" id="PS50931">
    <property type="entry name" value="HTH_LYSR"/>
    <property type="match status" value="1"/>
</dbReference>
<evidence type="ECO:0000313" key="6">
    <source>
        <dbReference type="EMBL" id="GGF37181.1"/>
    </source>
</evidence>
<dbReference type="InterPro" id="IPR036390">
    <property type="entry name" value="WH_DNA-bd_sf"/>
</dbReference>
<dbReference type="EMBL" id="BMJQ01000014">
    <property type="protein sequence ID" value="GGF37181.1"/>
    <property type="molecule type" value="Genomic_DNA"/>
</dbReference>
<dbReference type="GO" id="GO:0000976">
    <property type="term" value="F:transcription cis-regulatory region binding"/>
    <property type="evidence" value="ECO:0007669"/>
    <property type="project" value="TreeGrafter"/>
</dbReference>
<dbReference type="InterPro" id="IPR005119">
    <property type="entry name" value="LysR_subst-bd"/>
</dbReference>
<sequence>MIELRTLETFYWVARLGGFRRAAEKLNTTQPAVSARIQQLEQAFNTRLIDRDKRHSALTPKGVELFAYAERMLALRTEMVMAVTEAGSLRGTVRLGLSETIVHTWLARLVKRLHERYPAITLEISVDVSANLRDALLAGELDIALLLGPISAPKIMNLPLCRYPMAWIASPDLSIGSGPVTLTELAAWPIMTYSRQTRPYREVTELFARVEIPRPRFFANSSLASIVRMTLDGIGISAIPPAVIPDELAAGRLRILASDTVLPPLAFTASYLDQPDNALAAIVARLAESVAIEEGHGP</sequence>
<accession>A0A8J2YXL8</accession>
<evidence type="ECO:0000256" key="4">
    <source>
        <dbReference type="ARBA" id="ARBA00023163"/>
    </source>
</evidence>
<dbReference type="Gene3D" id="3.40.190.10">
    <property type="entry name" value="Periplasmic binding protein-like II"/>
    <property type="match status" value="2"/>
</dbReference>